<dbReference type="Proteomes" id="UP000813462">
    <property type="component" value="Unassembled WGS sequence"/>
</dbReference>
<reference evidence="8" key="1">
    <citation type="journal article" date="2021" name="Front. Plant Sci.">
        <title>Chromosome-Scale Genome Assembly for Chinese Sour Jujube and Insights Into Its Genome Evolution and Domestication Signature.</title>
        <authorList>
            <person name="Shen L.-Y."/>
            <person name="Luo H."/>
            <person name="Wang X.-L."/>
            <person name="Wang X.-M."/>
            <person name="Qiu X.-J."/>
            <person name="Liu H."/>
            <person name="Zhou S.-S."/>
            <person name="Jia K.-H."/>
            <person name="Nie S."/>
            <person name="Bao Y.-T."/>
            <person name="Zhang R.-G."/>
            <person name="Yun Q.-Z."/>
            <person name="Chai Y.-H."/>
            <person name="Lu J.-Y."/>
            <person name="Li Y."/>
            <person name="Zhao S.-W."/>
            <person name="Mao J.-F."/>
            <person name="Jia S.-G."/>
            <person name="Mao Y.-M."/>
        </authorList>
    </citation>
    <scope>NUCLEOTIDE SEQUENCE</scope>
    <source>
        <strain evidence="8">AT0</strain>
        <tissue evidence="8">Leaf</tissue>
    </source>
</reference>
<evidence type="ECO:0000256" key="2">
    <source>
        <dbReference type="ARBA" id="ARBA00012483"/>
    </source>
</evidence>
<dbReference type="GO" id="GO:0016567">
    <property type="term" value="P:protein ubiquitination"/>
    <property type="evidence" value="ECO:0007669"/>
    <property type="project" value="TreeGrafter"/>
</dbReference>
<gene>
    <name evidence="8" type="ORF">FEM48_Zijuj08G0202600</name>
</gene>
<protein>
    <recommendedName>
        <fullName evidence="2">RING-type E3 ubiquitin transferase</fullName>
        <ecNumber evidence="2">2.3.2.27</ecNumber>
    </recommendedName>
</protein>
<sequence length="181" mass="20462">MAVNIEELRSGEGLVPVSSSDHIAPQLIIPTSFAPQVLQDSLLCRFHIQDELSRVLNEDGVDDDDGFVVNFEIATVDEIEVEDGDIIIGEYFDEEDDYSFDDEEVITHGTSRTAIKKLKAQSFVNEKEELGNCCVCLEEMWRGKEQLVGLPKSKHIYHENCILQWLENTNSCPVCRTPLED</sequence>
<dbReference type="Gene3D" id="3.30.40.10">
    <property type="entry name" value="Zinc/RING finger domain, C3HC4 (zinc finger)"/>
    <property type="match status" value="1"/>
</dbReference>
<comment type="caution">
    <text evidence="8">The sequence shown here is derived from an EMBL/GenBank/DDBJ whole genome shotgun (WGS) entry which is preliminary data.</text>
</comment>
<dbReference type="InterPro" id="IPR001841">
    <property type="entry name" value="Znf_RING"/>
</dbReference>
<evidence type="ECO:0000313" key="8">
    <source>
        <dbReference type="EMBL" id="KAH7520975.1"/>
    </source>
</evidence>
<dbReference type="InterPro" id="IPR013083">
    <property type="entry name" value="Znf_RING/FYVE/PHD"/>
</dbReference>
<dbReference type="SUPFAM" id="SSF57850">
    <property type="entry name" value="RING/U-box"/>
    <property type="match status" value="1"/>
</dbReference>
<dbReference type="PANTHER" id="PTHR15710:SF243">
    <property type="entry name" value="E3 UBIQUITIN-PROTEIN LIGASE PRAJA-2 ISOFORM X1"/>
    <property type="match status" value="1"/>
</dbReference>
<dbReference type="PROSITE" id="PS50089">
    <property type="entry name" value="ZF_RING_2"/>
    <property type="match status" value="1"/>
</dbReference>
<dbReference type="GO" id="GO:0005737">
    <property type="term" value="C:cytoplasm"/>
    <property type="evidence" value="ECO:0007669"/>
    <property type="project" value="TreeGrafter"/>
</dbReference>
<dbReference type="GO" id="GO:0008270">
    <property type="term" value="F:zinc ion binding"/>
    <property type="evidence" value="ECO:0007669"/>
    <property type="project" value="UniProtKB-KW"/>
</dbReference>
<evidence type="ECO:0000259" key="7">
    <source>
        <dbReference type="PROSITE" id="PS50089"/>
    </source>
</evidence>
<accession>A0A978V159</accession>
<keyword evidence="4 6" id="KW-0863">Zinc-finger</keyword>
<organism evidence="8 9">
    <name type="scientific">Ziziphus jujuba var. spinosa</name>
    <dbReference type="NCBI Taxonomy" id="714518"/>
    <lineage>
        <taxon>Eukaryota</taxon>
        <taxon>Viridiplantae</taxon>
        <taxon>Streptophyta</taxon>
        <taxon>Embryophyta</taxon>
        <taxon>Tracheophyta</taxon>
        <taxon>Spermatophyta</taxon>
        <taxon>Magnoliopsida</taxon>
        <taxon>eudicotyledons</taxon>
        <taxon>Gunneridae</taxon>
        <taxon>Pentapetalae</taxon>
        <taxon>rosids</taxon>
        <taxon>fabids</taxon>
        <taxon>Rosales</taxon>
        <taxon>Rhamnaceae</taxon>
        <taxon>Paliureae</taxon>
        <taxon>Ziziphus</taxon>
    </lineage>
</organism>
<evidence type="ECO:0000256" key="3">
    <source>
        <dbReference type="ARBA" id="ARBA00022723"/>
    </source>
</evidence>
<dbReference type="EMBL" id="JAEACU010000008">
    <property type="protein sequence ID" value="KAH7520975.1"/>
    <property type="molecule type" value="Genomic_DNA"/>
</dbReference>
<evidence type="ECO:0000256" key="1">
    <source>
        <dbReference type="ARBA" id="ARBA00000900"/>
    </source>
</evidence>
<keyword evidence="5" id="KW-0862">Zinc</keyword>
<name>A0A978V159_ZIZJJ</name>
<dbReference type="SMART" id="SM00184">
    <property type="entry name" value="RING"/>
    <property type="match status" value="1"/>
</dbReference>
<evidence type="ECO:0000313" key="9">
    <source>
        <dbReference type="Proteomes" id="UP000813462"/>
    </source>
</evidence>
<evidence type="ECO:0000256" key="6">
    <source>
        <dbReference type="PROSITE-ProRule" id="PRU00175"/>
    </source>
</evidence>
<evidence type="ECO:0000256" key="5">
    <source>
        <dbReference type="ARBA" id="ARBA00022833"/>
    </source>
</evidence>
<dbReference type="PANTHER" id="PTHR15710">
    <property type="entry name" value="E3 UBIQUITIN-PROTEIN LIGASE PRAJA"/>
    <property type="match status" value="1"/>
</dbReference>
<evidence type="ECO:0000256" key="4">
    <source>
        <dbReference type="ARBA" id="ARBA00022771"/>
    </source>
</evidence>
<dbReference type="EC" id="2.3.2.27" evidence="2"/>
<dbReference type="AlphaFoldDB" id="A0A978V159"/>
<keyword evidence="3" id="KW-0479">Metal-binding</keyword>
<dbReference type="GO" id="GO:0061630">
    <property type="term" value="F:ubiquitin protein ligase activity"/>
    <property type="evidence" value="ECO:0007669"/>
    <property type="project" value="UniProtKB-EC"/>
</dbReference>
<comment type="catalytic activity">
    <reaction evidence="1">
        <text>S-ubiquitinyl-[E2 ubiquitin-conjugating enzyme]-L-cysteine + [acceptor protein]-L-lysine = [E2 ubiquitin-conjugating enzyme]-L-cysteine + N(6)-ubiquitinyl-[acceptor protein]-L-lysine.</text>
        <dbReference type="EC" id="2.3.2.27"/>
    </reaction>
</comment>
<dbReference type="Pfam" id="PF13639">
    <property type="entry name" value="zf-RING_2"/>
    <property type="match status" value="1"/>
</dbReference>
<proteinExistence type="predicted"/>
<feature type="domain" description="RING-type" evidence="7">
    <location>
        <begin position="133"/>
        <end position="176"/>
    </location>
</feature>